<dbReference type="PANTHER" id="PTHR43685">
    <property type="entry name" value="GLYCOSYLTRANSFERASE"/>
    <property type="match status" value="1"/>
</dbReference>
<dbReference type="SUPFAM" id="SSF53448">
    <property type="entry name" value="Nucleotide-diphospho-sugar transferases"/>
    <property type="match status" value="1"/>
</dbReference>
<evidence type="ECO:0000259" key="1">
    <source>
        <dbReference type="Pfam" id="PF00535"/>
    </source>
</evidence>
<feature type="domain" description="Glycosyltransferase 2-like" evidence="1">
    <location>
        <begin position="27"/>
        <end position="157"/>
    </location>
</feature>
<dbReference type="Proteomes" id="UP001500432">
    <property type="component" value="Unassembled WGS sequence"/>
</dbReference>
<accession>A0ABP5NQE7</accession>
<proteinExistence type="predicted"/>
<dbReference type="InterPro" id="IPR029044">
    <property type="entry name" value="Nucleotide-diphossugar_trans"/>
</dbReference>
<dbReference type="PANTHER" id="PTHR43685:SF2">
    <property type="entry name" value="GLYCOSYLTRANSFERASE 2-LIKE DOMAIN-CONTAINING PROTEIN"/>
    <property type="match status" value="1"/>
</dbReference>
<dbReference type="InterPro" id="IPR050834">
    <property type="entry name" value="Glycosyltransf_2"/>
</dbReference>
<dbReference type="InterPro" id="IPR001173">
    <property type="entry name" value="Glyco_trans_2-like"/>
</dbReference>
<organism evidence="2 3">
    <name type="scientific">Sinomonas flava</name>
    <dbReference type="NCBI Taxonomy" id="496857"/>
    <lineage>
        <taxon>Bacteria</taxon>
        <taxon>Bacillati</taxon>
        <taxon>Actinomycetota</taxon>
        <taxon>Actinomycetes</taxon>
        <taxon>Micrococcales</taxon>
        <taxon>Micrococcaceae</taxon>
        <taxon>Sinomonas</taxon>
    </lineage>
</organism>
<dbReference type="CDD" id="cd00761">
    <property type="entry name" value="Glyco_tranf_GTA_type"/>
    <property type="match status" value="1"/>
</dbReference>
<dbReference type="Pfam" id="PF00535">
    <property type="entry name" value="Glycos_transf_2"/>
    <property type="match status" value="1"/>
</dbReference>
<comment type="caution">
    <text evidence="2">The sequence shown here is derived from an EMBL/GenBank/DDBJ whole genome shotgun (WGS) entry which is preliminary data.</text>
</comment>
<reference evidence="3" key="1">
    <citation type="journal article" date="2019" name="Int. J. Syst. Evol. Microbiol.">
        <title>The Global Catalogue of Microorganisms (GCM) 10K type strain sequencing project: providing services to taxonomists for standard genome sequencing and annotation.</title>
        <authorList>
            <consortium name="The Broad Institute Genomics Platform"/>
            <consortium name="The Broad Institute Genome Sequencing Center for Infectious Disease"/>
            <person name="Wu L."/>
            <person name="Ma J."/>
        </authorList>
    </citation>
    <scope>NUCLEOTIDE SEQUENCE [LARGE SCALE GENOMIC DNA]</scope>
    <source>
        <strain evidence="3">JCM 16034</strain>
    </source>
</reference>
<evidence type="ECO:0000313" key="2">
    <source>
        <dbReference type="EMBL" id="GAA2200397.1"/>
    </source>
</evidence>
<name>A0ABP5NQE7_9MICC</name>
<gene>
    <name evidence="2" type="ORF">GCM10009849_20720</name>
</gene>
<sequence>MERLTHPLRVRPVPLNGARAGSPERVSVVIPCFNYGRYLPDAVSSALAQESADIEVIIVDDASTDSSRAVAERLAAANARVNVIAHASNRGPVATFNEGLAAATGAYVIRLDADDLLTPGSVARALALFNAFPSVGLVYGHPVHFSGPRPSRYRARVRSWQVWPGNDWLAGRCDSARNTITAPEAIVRASALDGAGRWQRELRHTHDFELWLRVAAVSDVGHLGGADQAWHRVHAGSLSSSIEPLDDLHERWAAFQMLFGLDGRAIAGSLAIEDGPTLLARAKMALAREAVMLASREYDRGGGSVTAAEEFRRTAISLVRDPRTIPGWGGLTRRMRRRPSSVSPFALAPRLSRRVNARLREAQWRYRGVN</sequence>
<protein>
    <recommendedName>
        <fullName evidence="1">Glycosyltransferase 2-like domain-containing protein</fullName>
    </recommendedName>
</protein>
<dbReference type="EMBL" id="BAAAQW010000005">
    <property type="protein sequence ID" value="GAA2200397.1"/>
    <property type="molecule type" value="Genomic_DNA"/>
</dbReference>
<evidence type="ECO:0000313" key="3">
    <source>
        <dbReference type="Proteomes" id="UP001500432"/>
    </source>
</evidence>
<dbReference type="Gene3D" id="3.90.550.10">
    <property type="entry name" value="Spore Coat Polysaccharide Biosynthesis Protein SpsA, Chain A"/>
    <property type="match status" value="1"/>
</dbReference>
<dbReference type="RefSeq" id="WP_344299626.1">
    <property type="nucleotide sequence ID" value="NZ_BAAAQW010000005.1"/>
</dbReference>
<keyword evidence="3" id="KW-1185">Reference proteome</keyword>